<evidence type="ECO:0000256" key="1">
    <source>
        <dbReference type="ARBA" id="ARBA00022679"/>
    </source>
</evidence>
<dbReference type="EMBL" id="JAGQDE010000022">
    <property type="protein sequence ID" value="MBQ0961074.1"/>
    <property type="molecule type" value="Genomic_DNA"/>
</dbReference>
<comment type="caution">
    <text evidence="4">The sequence shown here is derived from an EMBL/GenBank/DDBJ whole genome shotgun (WGS) entry which is preliminary data.</text>
</comment>
<organism evidence="4 5">
    <name type="scientific">Ideonella aquatica</name>
    <dbReference type="NCBI Taxonomy" id="2824119"/>
    <lineage>
        <taxon>Bacteria</taxon>
        <taxon>Pseudomonadati</taxon>
        <taxon>Pseudomonadota</taxon>
        <taxon>Betaproteobacteria</taxon>
        <taxon>Burkholderiales</taxon>
        <taxon>Sphaerotilaceae</taxon>
        <taxon>Ideonella</taxon>
    </lineage>
</organism>
<dbReference type="AlphaFoldDB" id="A0A940YK91"/>
<evidence type="ECO:0000313" key="4">
    <source>
        <dbReference type="EMBL" id="MBQ0961074.1"/>
    </source>
</evidence>
<dbReference type="SUPFAM" id="SSF55729">
    <property type="entry name" value="Acyl-CoA N-acyltransferases (Nat)"/>
    <property type="match status" value="1"/>
</dbReference>
<accession>A0A940YK91</accession>
<name>A0A940YK91_9BURK</name>
<evidence type="ECO:0000256" key="2">
    <source>
        <dbReference type="ARBA" id="ARBA00023315"/>
    </source>
</evidence>
<dbReference type="CDD" id="cd04301">
    <property type="entry name" value="NAT_SF"/>
    <property type="match status" value="1"/>
</dbReference>
<dbReference type="GO" id="GO:0016747">
    <property type="term" value="F:acyltransferase activity, transferring groups other than amino-acyl groups"/>
    <property type="evidence" value="ECO:0007669"/>
    <property type="project" value="InterPro"/>
</dbReference>
<dbReference type="Pfam" id="PF00583">
    <property type="entry name" value="Acetyltransf_1"/>
    <property type="match status" value="1"/>
</dbReference>
<keyword evidence="2" id="KW-0012">Acyltransferase</keyword>
<dbReference type="InterPro" id="IPR050832">
    <property type="entry name" value="Bact_Acetyltransf"/>
</dbReference>
<reference evidence="4" key="1">
    <citation type="submission" date="2021-04" db="EMBL/GenBank/DDBJ databases">
        <title>The genome sequence of Ideonella sp. 4Y11.</title>
        <authorList>
            <person name="Liu Y."/>
        </authorList>
    </citation>
    <scope>NUCLEOTIDE SEQUENCE</scope>
    <source>
        <strain evidence="4">4Y11</strain>
    </source>
</reference>
<dbReference type="InterPro" id="IPR016181">
    <property type="entry name" value="Acyl_CoA_acyltransferase"/>
</dbReference>
<keyword evidence="5" id="KW-1185">Reference proteome</keyword>
<sequence>MWLHTYCRAGINGEVAQYVLSALTPERFALRLAEADTRMVVAERDEWLLGFAVLKLAEPCPWAARSVAELQTLYVQEHLAGQGIGSQLLKAAKAQAGEASAGPLWLTVNAQNTRALRFYAHHGYTQIGTTHFVLGQGRHENQVLLGADTSRPDPHHLPAAGAP</sequence>
<gene>
    <name evidence="4" type="ORF">KAK06_19115</name>
</gene>
<evidence type="ECO:0000259" key="3">
    <source>
        <dbReference type="PROSITE" id="PS51186"/>
    </source>
</evidence>
<proteinExistence type="predicted"/>
<evidence type="ECO:0000313" key="5">
    <source>
        <dbReference type="Proteomes" id="UP000678374"/>
    </source>
</evidence>
<keyword evidence="1" id="KW-0808">Transferase</keyword>
<dbReference type="Proteomes" id="UP000678374">
    <property type="component" value="Unassembled WGS sequence"/>
</dbReference>
<dbReference type="PANTHER" id="PTHR43877">
    <property type="entry name" value="AMINOALKYLPHOSPHONATE N-ACETYLTRANSFERASE-RELATED-RELATED"/>
    <property type="match status" value="1"/>
</dbReference>
<dbReference type="Gene3D" id="3.40.630.30">
    <property type="match status" value="1"/>
</dbReference>
<feature type="domain" description="N-acetyltransferase" evidence="3">
    <location>
        <begin position="1"/>
        <end position="150"/>
    </location>
</feature>
<dbReference type="InterPro" id="IPR000182">
    <property type="entry name" value="GNAT_dom"/>
</dbReference>
<protein>
    <submittedName>
        <fullName evidence="4">GNAT family N-acetyltransferase</fullName>
    </submittedName>
</protein>
<dbReference type="RefSeq" id="WP_210803748.1">
    <property type="nucleotide sequence ID" value="NZ_JAGQDE010000022.1"/>
</dbReference>
<dbReference type="PROSITE" id="PS51186">
    <property type="entry name" value="GNAT"/>
    <property type="match status" value="1"/>
</dbReference>